<dbReference type="Proteomes" id="UP001162483">
    <property type="component" value="Unassembled WGS sequence"/>
</dbReference>
<dbReference type="InterPro" id="IPR013520">
    <property type="entry name" value="Ribonucl_H"/>
</dbReference>
<dbReference type="Pfam" id="PF00929">
    <property type="entry name" value="RNase_T"/>
    <property type="match status" value="1"/>
</dbReference>
<feature type="domain" description="Exonuclease" evidence="4">
    <location>
        <begin position="51"/>
        <end position="218"/>
    </location>
</feature>
<proteinExistence type="predicted"/>
<evidence type="ECO:0000256" key="2">
    <source>
        <dbReference type="ARBA" id="ARBA00022801"/>
    </source>
</evidence>
<dbReference type="PANTHER" id="PTHR12801:SF57">
    <property type="entry name" value="APOPTOSIS-ENHANCING NUCLEASE"/>
    <property type="match status" value="1"/>
</dbReference>
<dbReference type="SMART" id="SM00479">
    <property type="entry name" value="EXOIII"/>
    <property type="match status" value="1"/>
</dbReference>
<evidence type="ECO:0000259" key="4">
    <source>
        <dbReference type="SMART" id="SM00479"/>
    </source>
</evidence>
<protein>
    <recommendedName>
        <fullName evidence="4">Exonuclease domain-containing protein</fullName>
    </recommendedName>
</protein>
<keyword evidence="6" id="KW-1185">Reference proteome</keyword>
<dbReference type="PANTHER" id="PTHR12801">
    <property type="entry name" value="RNA EXONUCLEASE REXO1 / RECO3 FAMILY MEMBER-RELATED"/>
    <property type="match status" value="1"/>
</dbReference>
<keyword evidence="1" id="KW-0540">Nuclease</keyword>
<dbReference type="EMBL" id="CATNWA010015379">
    <property type="protein sequence ID" value="CAI9582670.1"/>
    <property type="molecule type" value="Genomic_DNA"/>
</dbReference>
<evidence type="ECO:0000313" key="5">
    <source>
        <dbReference type="EMBL" id="CAI9582670.1"/>
    </source>
</evidence>
<name>A0ABN9ECQ7_9NEOB</name>
<dbReference type="SUPFAM" id="SSF53098">
    <property type="entry name" value="Ribonuclease H-like"/>
    <property type="match status" value="1"/>
</dbReference>
<gene>
    <name evidence="5" type="ORF">SPARVUS_LOCUS9689638</name>
</gene>
<evidence type="ECO:0000313" key="6">
    <source>
        <dbReference type="Proteomes" id="UP001162483"/>
    </source>
</evidence>
<dbReference type="Gene3D" id="3.30.420.10">
    <property type="entry name" value="Ribonuclease H-like superfamily/Ribonuclease H"/>
    <property type="match status" value="1"/>
</dbReference>
<dbReference type="InterPro" id="IPR012337">
    <property type="entry name" value="RNaseH-like_sf"/>
</dbReference>
<evidence type="ECO:0000256" key="1">
    <source>
        <dbReference type="ARBA" id="ARBA00022722"/>
    </source>
</evidence>
<feature type="compositionally biased region" description="Polar residues" evidence="3">
    <location>
        <begin position="231"/>
        <end position="240"/>
    </location>
</feature>
<comment type="caution">
    <text evidence="5">The sequence shown here is derived from an EMBL/GenBank/DDBJ whole genome shotgun (WGS) entry which is preliminary data.</text>
</comment>
<organism evidence="5 6">
    <name type="scientific">Staurois parvus</name>
    <dbReference type="NCBI Taxonomy" id="386267"/>
    <lineage>
        <taxon>Eukaryota</taxon>
        <taxon>Metazoa</taxon>
        <taxon>Chordata</taxon>
        <taxon>Craniata</taxon>
        <taxon>Vertebrata</taxon>
        <taxon>Euteleostomi</taxon>
        <taxon>Amphibia</taxon>
        <taxon>Batrachia</taxon>
        <taxon>Anura</taxon>
        <taxon>Neobatrachia</taxon>
        <taxon>Ranoidea</taxon>
        <taxon>Ranidae</taxon>
        <taxon>Staurois</taxon>
    </lineage>
</organism>
<evidence type="ECO:0000256" key="3">
    <source>
        <dbReference type="SAM" id="MobiDB-lite"/>
    </source>
</evidence>
<dbReference type="InterPro" id="IPR047021">
    <property type="entry name" value="REXO1/3/4-like"/>
</dbReference>
<keyword evidence="2" id="KW-0378">Hydrolase</keyword>
<accession>A0ABN9ECQ7</accession>
<feature type="region of interest" description="Disordered" evidence="3">
    <location>
        <begin position="227"/>
        <end position="256"/>
    </location>
</feature>
<reference evidence="5" key="1">
    <citation type="submission" date="2023-05" db="EMBL/GenBank/DDBJ databases">
        <authorList>
            <person name="Stuckert A."/>
        </authorList>
    </citation>
    <scope>NUCLEOTIDE SEQUENCE</scope>
</reference>
<dbReference type="InterPro" id="IPR036397">
    <property type="entry name" value="RNaseH_sf"/>
</dbReference>
<sequence>MATRSPDYPAAMATRSPDYSAACDYDSGLSVSSSCPSSRPSSPCPWLKPGKCVALDCEMVGTGPGGRTSELARCSIVNYQGDVVYDKYIMPELPITDYRTRWSGITKRHLKNAIPFKTAQKTILNILKDKRVIGHALINDYKALRYYHPKEQTRDTSQIRLLTQMAGLSKTPSLKSLAWVSCRKKYSAMQVGIKGHSSVEDAQTCMELYKLVEDQYEQKLLTDIHEDTESIPENTQNNSHYMDDQYWPSDLDEDCK</sequence>